<protein>
    <submittedName>
        <fullName evidence="1">Uncharacterized protein</fullName>
    </submittedName>
</protein>
<evidence type="ECO:0000313" key="2">
    <source>
        <dbReference type="Proteomes" id="UP000028511"/>
    </source>
</evidence>
<accession>A0A077MZE6</accession>
<comment type="caution">
    <text evidence="1">The sequence shown here is derived from an EMBL/GenBank/DDBJ whole genome shotgun (WGS) entry which is preliminary data.</text>
</comment>
<evidence type="ECO:0000313" key="1">
    <source>
        <dbReference type="EMBL" id="CDG95151.1"/>
    </source>
</evidence>
<name>A0A077MZE6_XENBV</name>
<sequence length="84" mass="9347">MLVSAVIKAHDFSPRRDSLIEYHCAIAGSFCPKSGCAEMEQLNLIKELPLIKLNSLLFSTTSIGGSWAERKKITGEKVRRNLLN</sequence>
<proteinExistence type="predicted"/>
<dbReference type="HOGENOM" id="CLU_2526708_0_0_6"/>
<organism evidence="1 2">
    <name type="scientific">Xenorhabdus bovienii str. puntauvense</name>
    <dbReference type="NCBI Taxonomy" id="1398201"/>
    <lineage>
        <taxon>Bacteria</taxon>
        <taxon>Pseudomonadati</taxon>
        <taxon>Pseudomonadota</taxon>
        <taxon>Gammaproteobacteria</taxon>
        <taxon>Enterobacterales</taxon>
        <taxon>Morganellaceae</taxon>
        <taxon>Xenorhabdus</taxon>
    </lineage>
</organism>
<dbReference type="Proteomes" id="UP000028511">
    <property type="component" value="Unassembled WGS sequence"/>
</dbReference>
<dbReference type="EMBL" id="CBSW010000011">
    <property type="protein sequence ID" value="CDG95151.1"/>
    <property type="molecule type" value="Genomic_DNA"/>
</dbReference>
<reference evidence="1" key="1">
    <citation type="submission" date="2013-07" db="EMBL/GenBank/DDBJ databases">
        <title>Sub-species coevolution in mutualistic symbiosis.</title>
        <authorList>
            <person name="Murfin K."/>
            <person name="Klassen J."/>
            <person name="Lee M."/>
            <person name="Forst S."/>
            <person name="Stock P."/>
            <person name="Goodrich-Blair H."/>
        </authorList>
    </citation>
    <scope>NUCLEOTIDE SEQUENCE [LARGE SCALE GENOMIC DNA]</scope>
    <source>
        <strain evidence="1">Puntauvense</strain>
    </source>
</reference>
<gene>
    <name evidence="1" type="ORF">XBP1_1080014</name>
</gene>
<dbReference type="AlphaFoldDB" id="A0A077MZE6"/>